<evidence type="ECO:0000256" key="1">
    <source>
        <dbReference type="ARBA" id="ARBA00022574"/>
    </source>
</evidence>
<dbReference type="SUPFAM" id="SSF50978">
    <property type="entry name" value="WD40 repeat-like"/>
    <property type="match status" value="1"/>
</dbReference>
<dbReference type="OrthoDB" id="3267146at2759"/>
<name>L8GE54_ACACF</name>
<dbReference type="PROSITE" id="PS00678">
    <property type="entry name" value="WD_REPEATS_1"/>
    <property type="match status" value="1"/>
</dbReference>
<keyword evidence="1 3" id="KW-0853">WD repeat</keyword>
<feature type="region of interest" description="Disordered" evidence="4">
    <location>
        <begin position="1"/>
        <end position="21"/>
    </location>
</feature>
<proteinExistence type="predicted"/>
<evidence type="ECO:0000256" key="3">
    <source>
        <dbReference type="PROSITE-ProRule" id="PRU00221"/>
    </source>
</evidence>
<gene>
    <name evidence="5" type="ORF">ACA1_351770</name>
</gene>
<keyword evidence="6" id="KW-1185">Reference proteome</keyword>
<dbReference type="InterPro" id="IPR019775">
    <property type="entry name" value="WD40_repeat_CS"/>
</dbReference>
<evidence type="ECO:0000256" key="4">
    <source>
        <dbReference type="SAM" id="MobiDB-lite"/>
    </source>
</evidence>
<sequence length="98" mass="10622">MALSSAGPEGGDAQVHAPPVVTHTGGAVLRVQMQGDRIVTGSRDKTAKVWDLRSPAEPRAVLTLPHEDWVTSLQFDEETLRCAWGADISTYFFRSAEA</sequence>
<dbReference type="InterPro" id="IPR001680">
    <property type="entry name" value="WD40_rpt"/>
</dbReference>
<dbReference type="RefSeq" id="XP_004333122.1">
    <property type="nucleotide sequence ID" value="XM_004333074.1"/>
</dbReference>
<evidence type="ECO:0000256" key="2">
    <source>
        <dbReference type="ARBA" id="ARBA00022737"/>
    </source>
</evidence>
<accession>L8GE54</accession>
<dbReference type="AlphaFoldDB" id="L8GE54"/>
<dbReference type="Gene3D" id="2.130.10.10">
    <property type="entry name" value="YVTN repeat-like/Quinoprotein amine dehydrogenase"/>
    <property type="match status" value="1"/>
</dbReference>
<dbReference type="Pfam" id="PF00400">
    <property type="entry name" value="WD40"/>
    <property type="match status" value="1"/>
</dbReference>
<dbReference type="InterPro" id="IPR036322">
    <property type="entry name" value="WD40_repeat_dom_sf"/>
</dbReference>
<keyword evidence="2" id="KW-0677">Repeat</keyword>
<dbReference type="GeneID" id="14911538"/>
<protein>
    <submittedName>
        <fullName evidence="5">Uncharacterized protein</fullName>
    </submittedName>
</protein>
<dbReference type="PROSITE" id="PS50082">
    <property type="entry name" value="WD_REPEATS_2"/>
    <property type="match status" value="1"/>
</dbReference>
<evidence type="ECO:0000313" key="6">
    <source>
        <dbReference type="Proteomes" id="UP000011083"/>
    </source>
</evidence>
<dbReference type="Proteomes" id="UP000011083">
    <property type="component" value="Unassembled WGS sequence"/>
</dbReference>
<dbReference type="VEuPathDB" id="AmoebaDB:ACA1_351770"/>
<dbReference type="KEGG" id="acan:ACA1_351770"/>
<dbReference type="EMBL" id="KB008157">
    <property type="protein sequence ID" value="ELR11109.1"/>
    <property type="molecule type" value="Genomic_DNA"/>
</dbReference>
<reference evidence="5 6" key="1">
    <citation type="journal article" date="2013" name="Genome Biol.">
        <title>Genome of Acanthamoeba castellanii highlights extensive lateral gene transfer and early evolution of tyrosine kinase signaling.</title>
        <authorList>
            <person name="Clarke M."/>
            <person name="Lohan A.J."/>
            <person name="Liu B."/>
            <person name="Lagkouvardos I."/>
            <person name="Roy S."/>
            <person name="Zafar N."/>
            <person name="Bertelli C."/>
            <person name="Schilde C."/>
            <person name="Kianianmomeni A."/>
            <person name="Burglin T.R."/>
            <person name="Frech C."/>
            <person name="Turcotte B."/>
            <person name="Kopec K.O."/>
            <person name="Synnott J.M."/>
            <person name="Choo C."/>
            <person name="Paponov I."/>
            <person name="Finkler A."/>
            <person name="Soon Heng Tan C."/>
            <person name="Hutchins A.P."/>
            <person name="Weinmeier T."/>
            <person name="Rattei T."/>
            <person name="Chu J.S."/>
            <person name="Gimenez G."/>
            <person name="Irimia M."/>
            <person name="Rigden D.J."/>
            <person name="Fitzpatrick D.A."/>
            <person name="Lorenzo-Morales J."/>
            <person name="Bateman A."/>
            <person name="Chiu C.H."/>
            <person name="Tang P."/>
            <person name="Hegemann P."/>
            <person name="Fromm H."/>
            <person name="Raoult D."/>
            <person name="Greub G."/>
            <person name="Miranda-Saavedra D."/>
            <person name="Chen N."/>
            <person name="Nash P."/>
            <person name="Ginger M.L."/>
            <person name="Horn M."/>
            <person name="Schaap P."/>
            <person name="Caler L."/>
            <person name="Loftus B."/>
        </authorList>
    </citation>
    <scope>NUCLEOTIDE SEQUENCE [LARGE SCALE GENOMIC DNA]</scope>
    <source>
        <strain evidence="5 6">Neff</strain>
    </source>
</reference>
<organism evidence="5 6">
    <name type="scientific">Acanthamoeba castellanii (strain ATCC 30010 / Neff)</name>
    <dbReference type="NCBI Taxonomy" id="1257118"/>
    <lineage>
        <taxon>Eukaryota</taxon>
        <taxon>Amoebozoa</taxon>
        <taxon>Discosea</taxon>
        <taxon>Longamoebia</taxon>
        <taxon>Centramoebida</taxon>
        <taxon>Acanthamoebidae</taxon>
        <taxon>Acanthamoeba</taxon>
    </lineage>
</organism>
<evidence type="ECO:0000313" key="5">
    <source>
        <dbReference type="EMBL" id="ELR11109.1"/>
    </source>
</evidence>
<feature type="repeat" description="WD" evidence="3">
    <location>
        <begin position="35"/>
        <end position="60"/>
    </location>
</feature>
<dbReference type="InterPro" id="IPR015943">
    <property type="entry name" value="WD40/YVTN_repeat-like_dom_sf"/>
</dbReference>